<dbReference type="EMBL" id="JARKIB010000378">
    <property type="protein sequence ID" value="KAJ7712026.1"/>
    <property type="molecule type" value="Genomic_DNA"/>
</dbReference>
<name>A0AAD7H4B2_9AGAR</name>
<dbReference type="Pfam" id="PF05368">
    <property type="entry name" value="NmrA"/>
    <property type="match status" value="1"/>
</dbReference>
<evidence type="ECO:0000256" key="1">
    <source>
        <dbReference type="ARBA" id="ARBA00022857"/>
    </source>
</evidence>
<dbReference type="PANTHER" id="PTHR47706:SF9">
    <property type="entry name" value="NMRA-LIKE DOMAIN-CONTAINING PROTEIN-RELATED"/>
    <property type="match status" value="1"/>
</dbReference>
<sequence>MSPSLNIAILGASGTLGPFILQAISAHPNASTVCLRILARPTSVGRVKILVEQHADLDLTVHVIDYTNGGAGLDSALQGVDVVISAVGDDSGLTKKDVKHTGLLPGFITQDTVAKAAKAAGVKLFVPSEYGAPTHSIPLDSESYIVGKRLHHDLLRKLGLPFLLVYSGSFPETEPPVTPLPLQSTEAPIPLGEPPFETTRYHLAAYIVQLLFDHGIDAVGGGIYVLRGLRRDKGLISEETGKTEWVLDV</sequence>
<dbReference type="PANTHER" id="PTHR47706">
    <property type="entry name" value="NMRA-LIKE FAMILY PROTEIN"/>
    <property type="match status" value="1"/>
</dbReference>
<keyword evidence="2" id="KW-0560">Oxidoreductase</keyword>
<dbReference type="Gene3D" id="3.40.50.720">
    <property type="entry name" value="NAD(P)-binding Rossmann-like Domain"/>
    <property type="match status" value="1"/>
</dbReference>
<organism evidence="4 5">
    <name type="scientific">Mycena metata</name>
    <dbReference type="NCBI Taxonomy" id="1033252"/>
    <lineage>
        <taxon>Eukaryota</taxon>
        <taxon>Fungi</taxon>
        <taxon>Dikarya</taxon>
        <taxon>Basidiomycota</taxon>
        <taxon>Agaricomycotina</taxon>
        <taxon>Agaricomycetes</taxon>
        <taxon>Agaricomycetidae</taxon>
        <taxon>Agaricales</taxon>
        <taxon>Marasmiineae</taxon>
        <taxon>Mycenaceae</taxon>
        <taxon>Mycena</taxon>
    </lineage>
</organism>
<accession>A0AAD7H4B2</accession>
<comment type="caution">
    <text evidence="4">The sequence shown here is derived from an EMBL/GenBank/DDBJ whole genome shotgun (WGS) entry which is preliminary data.</text>
</comment>
<evidence type="ECO:0000256" key="2">
    <source>
        <dbReference type="ARBA" id="ARBA00023002"/>
    </source>
</evidence>
<feature type="domain" description="NmrA-like" evidence="3">
    <location>
        <begin position="6"/>
        <end position="170"/>
    </location>
</feature>
<dbReference type="InterPro" id="IPR051609">
    <property type="entry name" value="NmrA/Isoflavone_reductase-like"/>
</dbReference>
<gene>
    <name evidence="4" type="ORF">B0H16DRAFT_1626470</name>
</gene>
<keyword evidence="5" id="KW-1185">Reference proteome</keyword>
<evidence type="ECO:0000313" key="4">
    <source>
        <dbReference type="EMBL" id="KAJ7712026.1"/>
    </source>
</evidence>
<dbReference type="AlphaFoldDB" id="A0AAD7H4B2"/>
<reference evidence="4" key="1">
    <citation type="submission" date="2023-03" db="EMBL/GenBank/DDBJ databases">
        <title>Massive genome expansion in bonnet fungi (Mycena s.s.) driven by repeated elements and novel gene families across ecological guilds.</title>
        <authorList>
            <consortium name="Lawrence Berkeley National Laboratory"/>
            <person name="Harder C.B."/>
            <person name="Miyauchi S."/>
            <person name="Viragh M."/>
            <person name="Kuo A."/>
            <person name="Thoen E."/>
            <person name="Andreopoulos B."/>
            <person name="Lu D."/>
            <person name="Skrede I."/>
            <person name="Drula E."/>
            <person name="Henrissat B."/>
            <person name="Morin E."/>
            <person name="Kohler A."/>
            <person name="Barry K."/>
            <person name="LaButti K."/>
            <person name="Morin E."/>
            <person name="Salamov A."/>
            <person name="Lipzen A."/>
            <person name="Mereny Z."/>
            <person name="Hegedus B."/>
            <person name="Baldrian P."/>
            <person name="Stursova M."/>
            <person name="Weitz H."/>
            <person name="Taylor A."/>
            <person name="Grigoriev I.V."/>
            <person name="Nagy L.G."/>
            <person name="Martin F."/>
            <person name="Kauserud H."/>
        </authorList>
    </citation>
    <scope>NUCLEOTIDE SEQUENCE</scope>
    <source>
        <strain evidence="4">CBHHK182m</strain>
    </source>
</reference>
<dbReference type="SUPFAM" id="SSF51735">
    <property type="entry name" value="NAD(P)-binding Rossmann-fold domains"/>
    <property type="match status" value="1"/>
</dbReference>
<protein>
    <recommendedName>
        <fullName evidence="3">NmrA-like domain-containing protein</fullName>
    </recommendedName>
</protein>
<dbReference type="InterPro" id="IPR036291">
    <property type="entry name" value="NAD(P)-bd_dom_sf"/>
</dbReference>
<evidence type="ECO:0000313" key="5">
    <source>
        <dbReference type="Proteomes" id="UP001215598"/>
    </source>
</evidence>
<keyword evidence="1" id="KW-0521">NADP</keyword>
<dbReference type="InterPro" id="IPR008030">
    <property type="entry name" value="NmrA-like"/>
</dbReference>
<evidence type="ECO:0000259" key="3">
    <source>
        <dbReference type="Pfam" id="PF05368"/>
    </source>
</evidence>
<dbReference type="Proteomes" id="UP001215598">
    <property type="component" value="Unassembled WGS sequence"/>
</dbReference>
<dbReference type="GO" id="GO:0016491">
    <property type="term" value="F:oxidoreductase activity"/>
    <property type="evidence" value="ECO:0007669"/>
    <property type="project" value="UniProtKB-KW"/>
</dbReference>
<proteinExistence type="predicted"/>